<dbReference type="RefSeq" id="WP_205744120.1">
    <property type="nucleotide sequence ID" value="NZ_QRBW01000617.1"/>
</dbReference>
<reference evidence="1 2" key="1">
    <citation type="submission" date="2018-07" db="EMBL/GenBank/DDBJ databases">
        <title>The use of a cohorting ward and systematic surveillance cultures for the control of a Klebsiella pneumoniae carbapenemase (KPC)-producing Enterobacteriaceae outbreak.</title>
        <authorList>
            <person name="Doi Y."/>
        </authorList>
    </citation>
    <scope>NUCLEOTIDE SEQUENCE [LARGE SCALE GENOMIC DNA]</scope>
    <source>
        <strain evidence="1 2">1-RC-17-04017</strain>
    </source>
</reference>
<name>A0ABD7GNG7_9ENTR</name>
<comment type="caution">
    <text evidence="1">The sequence shown here is derived from an EMBL/GenBank/DDBJ whole genome shotgun (WGS) entry which is preliminary data.</text>
</comment>
<proteinExistence type="predicted"/>
<gene>
    <name evidence="1" type="ORF">DXF87_27150</name>
</gene>
<evidence type="ECO:0000313" key="2">
    <source>
        <dbReference type="Proteomes" id="UP000255291"/>
    </source>
</evidence>
<feature type="non-terminal residue" evidence="1">
    <location>
        <position position="67"/>
    </location>
</feature>
<accession>A0ABD7GNG7</accession>
<evidence type="ECO:0008006" key="3">
    <source>
        <dbReference type="Google" id="ProtNLM"/>
    </source>
</evidence>
<evidence type="ECO:0000313" key="1">
    <source>
        <dbReference type="EMBL" id="RDT45799.1"/>
    </source>
</evidence>
<dbReference type="EMBL" id="QRBW01000617">
    <property type="protein sequence ID" value="RDT45799.1"/>
    <property type="molecule type" value="Genomic_DNA"/>
</dbReference>
<organism evidence="1 2">
    <name type="scientific">Enterobacter roggenkampii</name>
    <dbReference type="NCBI Taxonomy" id="1812935"/>
    <lineage>
        <taxon>Bacteria</taxon>
        <taxon>Pseudomonadati</taxon>
        <taxon>Pseudomonadota</taxon>
        <taxon>Gammaproteobacteria</taxon>
        <taxon>Enterobacterales</taxon>
        <taxon>Enterobacteriaceae</taxon>
        <taxon>Enterobacter</taxon>
        <taxon>Enterobacter cloacae complex</taxon>
    </lineage>
</organism>
<dbReference type="Proteomes" id="UP000255291">
    <property type="component" value="Unassembled WGS sequence"/>
</dbReference>
<dbReference type="AlphaFoldDB" id="A0ABD7GNG7"/>
<sequence>MNLNELNSIRSVAKEWLAAVTIMRAIAGDVKFSKSSSLIQMCHSNLSRHISSVKLMSDCNATALVLL</sequence>
<protein>
    <recommendedName>
        <fullName evidence="3">Transcriptional regulator</fullName>
    </recommendedName>
</protein>